<keyword evidence="4" id="KW-1185">Reference proteome</keyword>
<accession>A0A067CU51</accession>
<evidence type="ECO:0000313" key="4">
    <source>
        <dbReference type="Proteomes" id="UP000030745"/>
    </source>
</evidence>
<feature type="transmembrane region" description="Helical" evidence="2">
    <location>
        <begin position="290"/>
        <end position="312"/>
    </location>
</feature>
<dbReference type="GO" id="GO:0015297">
    <property type="term" value="F:antiporter activity"/>
    <property type="evidence" value="ECO:0007669"/>
    <property type="project" value="InterPro"/>
</dbReference>
<dbReference type="RefSeq" id="XP_012196439.1">
    <property type="nucleotide sequence ID" value="XM_012341049.1"/>
</dbReference>
<dbReference type="InterPro" id="IPR002528">
    <property type="entry name" value="MATE_fam"/>
</dbReference>
<dbReference type="Proteomes" id="UP000030745">
    <property type="component" value="Unassembled WGS sequence"/>
</dbReference>
<feature type="transmembrane region" description="Helical" evidence="2">
    <location>
        <begin position="77"/>
        <end position="97"/>
    </location>
</feature>
<dbReference type="GO" id="GO:0042910">
    <property type="term" value="F:xenobiotic transmembrane transporter activity"/>
    <property type="evidence" value="ECO:0007669"/>
    <property type="project" value="InterPro"/>
</dbReference>
<dbReference type="OrthoDB" id="75479at2759"/>
<feature type="transmembrane region" description="Helical" evidence="2">
    <location>
        <begin position="153"/>
        <end position="174"/>
    </location>
</feature>
<protein>
    <recommendedName>
        <fullName evidence="5">MATE efflux family protein</fullName>
    </recommendedName>
</protein>
<evidence type="ECO:0000313" key="3">
    <source>
        <dbReference type="EMBL" id="KDO32775.1"/>
    </source>
</evidence>
<sequence>MASEGSTLLSPPAPFQYEDGIQPHVVLPLHREFGAVSLLALRLSVRSLPRHLVTLITAAVLGHLGTRELAAAALAQAWIGLPTAFMTAAIAVVTKLCAQAKGAGYDVLLGTWLQTSIVFALVSAIPVILWHYFVGDMIGLSVDDAATVRLGRSYARVASLGVVPEYLFCALAAFFDTHGVIVPTTVASFAAVGVHLVATLLLVPRYGVAGAAMAGAVSTLFRLAVFAAYTLLWKRYHAKFWGGWSWACIEPDYFLTFAALAVPSGAAAAMDYVPLTLMGTLSGYLGYPVAAAQAILLGLFGVISAVIHGAAAATQARMTRYLGQGCARSARRVLSLGTVVVGGATLVLLSVLLPLQTLIISLWTRDVAVQALCADASDVFVFGVAATLARALLGGALIALAMGDVVAIVSVLGRICVLIPLCVFMPIYLAWDLPGFWYAIGCAETIQAILLCVAIARLNWHLAAQRVQYITPPSSSSMRRIVLV</sequence>
<dbReference type="KEGG" id="spar:SPRG_02473"/>
<feature type="transmembrane region" description="Helical" evidence="2">
    <location>
        <begin position="209"/>
        <end position="232"/>
    </location>
</feature>
<feature type="transmembrane region" description="Helical" evidence="2">
    <location>
        <begin position="379"/>
        <end position="400"/>
    </location>
</feature>
<feature type="transmembrane region" description="Helical" evidence="2">
    <location>
        <begin position="333"/>
        <end position="359"/>
    </location>
</feature>
<keyword evidence="2" id="KW-0472">Membrane</keyword>
<dbReference type="STRING" id="695850.A0A067CU51"/>
<organism evidence="3 4">
    <name type="scientific">Saprolegnia parasitica (strain CBS 223.65)</name>
    <dbReference type="NCBI Taxonomy" id="695850"/>
    <lineage>
        <taxon>Eukaryota</taxon>
        <taxon>Sar</taxon>
        <taxon>Stramenopiles</taxon>
        <taxon>Oomycota</taxon>
        <taxon>Saprolegniomycetes</taxon>
        <taxon>Saprolegniales</taxon>
        <taxon>Saprolegniaceae</taxon>
        <taxon>Saprolegnia</taxon>
    </lineage>
</organism>
<feature type="transmembrane region" description="Helical" evidence="2">
    <location>
        <begin position="407"/>
        <end position="429"/>
    </location>
</feature>
<dbReference type="Pfam" id="PF01554">
    <property type="entry name" value="MatE"/>
    <property type="match status" value="2"/>
</dbReference>
<feature type="transmembrane region" description="Helical" evidence="2">
    <location>
        <begin position="109"/>
        <end position="133"/>
    </location>
</feature>
<feature type="transmembrane region" description="Helical" evidence="2">
    <location>
        <begin position="253"/>
        <end position="270"/>
    </location>
</feature>
<dbReference type="GO" id="GO:0016020">
    <property type="term" value="C:membrane"/>
    <property type="evidence" value="ECO:0007669"/>
    <property type="project" value="InterPro"/>
</dbReference>
<dbReference type="EMBL" id="KK583194">
    <property type="protein sequence ID" value="KDO32775.1"/>
    <property type="molecule type" value="Genomic_DNA"/>
</dbReference>
<dbReference type="GeneID" id="24125028"/>
<feature type="transmembrane region" description="Helical" evidence="2">
    <location>
        <begin position="181"/>
        <end position="203"/>
    </location>
</feature>
<dbReference type="VEuPathDB" id="FungiDB:SPRG_02473"/>
<gene>
    <name evidence="3" type="ORF">SPRG_02473</name>
</gene>
<feature type="transmembrane region" description="Helical" evidence="2">
    <location>
        <begin position="435"/>
        <end position="456"/>
    </location>
</feature>
<evidence type="ECO:0000256" key="2">
    <source>
        <dbReference type="SAM" id="Phobius"/>
    </source>
</evidence>
<dbReference type="PANTHER" id="PTHR11206">
    <property type="entry name" value="MULTIDRUG RESISTANCE PROTEIN"/>
    <property type="match status" value="1"/>
</dbReference>
<evidence type="ECO:0000256" key="1">
    <source>
        <dbReference type="ARBA" id="ARBA00010199"/>
    </source>
</evidence>
<dbReference type="AlphaFoldDB" id="A0A067CU51"/>
<comment type="similarity">
    <text evidence="1">Belongs to the multi antimicrobial extrusion (MATE) (TC 2.A.66.1) family.</text>
</comment>
<evidence type="ECO:0008006" key="5">
    <source>
        <dbReference type="Google" id="ProtNLM"/>
    </source>
</evidence>
<dbReference type="OMA" id="VVFLMFR"/>
<proteinExistence type="inferred from homology"/>
<keyword evidence="2" id="KW-0812">Transmembrane</keyword>
<keyword evidence="2" id="KW-1133">Transmembrane helix</keyword>
<name>A0A067CU51_SAPPC</name>
<reference evidence="3 4" key="1">
    <citation type="journal article" date="2013" name="PLoS Genet.">
        <title>Distinctive expansion of potential virulence genes in the genome of the oomycete fish pathogen Saprolegnia parasitica.</title>
        <authorList>
            <person name="Jiang R.H."/>
            <person name="de Bruijn I."/>
            <person name="Haas B.J."/>
            <person name="Belmonte R."/>
            <person name="Lobach L."/>
            <person name="Christie J."/>
            <person name="van den Ackerveken G."/>
            <person name="Bottin A."/>
            <person name="Bulone V."/>
            <person name="Diaz-Moreno S.M."/>
            <person name="Dumas B."/>
            <person name="Fan L."/>
            <person name="Gaulin E."/>
            <person name="Govers F."/>
            <person name="Grenville-Briggs L.J."/>
            <person name="Horner N.R."/>
            <person name="Levin J.Z."/>
            <person name="Mammella M."/>
            <person name="Meijer H.J."/>
            <person name="Morris P."/>
            <person name="Nusbaum C."/>
            <person name="Oome S."/>
            <person name="Phillips A.J."/>
            <person name="van Rooyen D."/>
            <person name="Rzeszutek E."/>
            <person name="Saraiva M."/>
            <person name="Secombes C.J."/>
            <person name="Seidl M.F."/>
            <person name="Snel B."/>
            <person name="Stassen J.H."/>
            <person name="Sykes S."/>
            <person name="Tripathy S."/>
            <person name="van den Berg H."/>
            <person name="Vega-Arreguin J.C."/>
            <person name="Wawra S."/>
            <person name="Young S.K."/>
            <person name="Zeng Q."/>
            <person name="Dieguez-Uribeondo J."/>
            <person name="Russ C."/>
            <person name="Tyler B.M."/>
            <person name="van West P."/>
        </authorList>
    </citation>
    <scope>NUCLEOTIDE SEQUENCE [LARGE SCALE GENOMIC DNA]</scope>
    <source>
        <strain evidence="3 4">CBS 223.65</strain>
    </source>
</reference>